<sequence>MPPEPDTGANRFFKGIPRWAGIGLFFYASVFALSAAKSLLVPVVLGFLLSMVFAPVRRALERMGLHSAFASLGIVSLLLGLFMMLAVALAMPITQWVDNAPSIQRNIETKVNDISRSFSELLEANKALQEMTEGEEEIGAPEKVEIERGNDVAENVAMVAPSVFAQFVFTFVLLFFLLASGDMFYEKIVHVLPTFHDKRRAVKLVHSAERKLSRYLLTITVINFSLGVVIGLTMFMLGLPNPVLIGVGAFLLNFVPYVGALVGALATAAIALLTFDWYGWAMIAGGTYVLINSIEGQLVTPYFVGRSLRLNTVVVFLAVSFWAWLWSIVGMVVALPLLVAIKTICDHVDGLGNVSTFLSERHAEDRPNNGSDTEP</sequence>
<evidence type="ECO:0000256" key="1">
    <source>
        <dbReference type="ARBA" id="ARBA00004141"/>
    </source>
</evidence>
<comment type="caution">
    <text evidence="7">The sequence shown here is derived from an EMBL/GenBank/DDBJ whole genome shotgun (WGS) entry which is preliminary data.</text>
</comment>
<organism evidence="7 8">
    <name type="scientific">Salinisphaera orenii MK-B5</name>
    <dbReference type="NCBI Taxonomy" id="856730"/>
    <lineage>
        <taxon>Bacteria</taxon>
        <taxon>Pseudomonadati</taxon>
        <taxon>Pseudomonadota</taxon>
        <taxon>Gammaproteobacteria</taxon>
        <taxon>Salinisphaerales</taxon>
        <taxon>Salinisphaeraceae</taxon>
        <taxon>Salinisphaera</taxon>
    </lineage>
</organism>
<comment type="subcellular location">
    <subcellularLocation>
        <location evidence="1">Membrane</location>
        <topology evidence="1">Multi-pass membrane protein</topology>
    </subcellularLocation>
</comment>
<evidence type="ECO:0000256" key="4">
    <source>
        <dbReference type="ARBA" id="ARBA00022989"/>
    </source>
</evidence>
<gene>
    <name evidence="7" type="ORF">SAOR_16675</name>
</gene>
<protein>
    <recommendedName>
        <fullName evidence="9">Permease</fullName>
    </recommendedName>
</protein>
<reference evidence="7 8" key="1">
    <citation type="submission" date="2013-10" db="EMBL/GenBank/DDBJ databases">
        <title>Salinisphaera orenii MK-B5 Genome Sequencing.</title>
        <authorList>
            <person name="Lai Q."/>
            <person name="Li C."/>
            <person name="Shao Z."/>
        </authorList>
    </citation>
    <scope>NUCLEOTIDE SEQUENCE [LARGE SCALE GENOMIC DNA]</scope>
    <source>
        <strain evidence="7 8">MK-B5</strain>
    </source>
</reference>
<feature type="transmembrane region" description="Helical" evidence="6">
    <location>
        <begin position="39"/>
        <end position="56"/>
    </location>
</feature>
<feature type="transmembrane region" description="Helical" evidence="6">
    <location>
        <begin position="158"/>
        <end position="178"/>
    </location>
</feature>
<feature type="transmembrane region" description="Helical" evidence="6">
    <location>
        <begin position="243"/>
        <end position="270"/>
    </location>
</feature>
<dbReference type="GO" id="GO:0055085">
    <property type="term" value="P:transmembrane transport"/>
    <property type="evidence" value="ECO:0007669"/>
    <property type="project" value="TreeGrafter"/>
</dbReference>
<keyword evidence="4 6" id="KW-1133">Transmembrane helix</keyword>
<keyword evidence="3 6" id="KW-0812">Transmembrane</keyword>
<dbReference type="AlphaFoldDB" id="A0A423PEJ0"/>
<dbReference type="GO" id="GO:0016020">
    <property type="term" value="C:membrane"/>
    <property type="evidence" value="ECO:0007669"/>
    <property type="project" value="UniProtKB-SubCell"/>
</dbReference>
<dbReference type="RefSeq" id="WP_123632411.1">
    <property type="nucleotide sequence ID" value="NZ_AYKH01000044.1"/>
</dbReference>
<comment type="similarity">
    <text evidence="2">Belongs to the autoinducer-2 exporter (AI-2E) (TC 2.A.86) family.</text>
</comment>
<keyword evidence="8" id="KW-1185">Reference proteome</keyword>
<dbReference type="PANTHER" id="PTHR21716:SF16">
    <property type="entry name" value="BLL1467 PROTEIN"/>
    <property type="match status" value="1"/>
</dbReference>
<dbReference type="EMBL" id="AYKH01000044">
    <property type="protein sequence ID" value="ROO24059.1"/>
    <property type="molecule type" value="Genomic_DNA"/>
</dbReference>
<dbReference type="Proteomes" id="UP000283993">
    <property type="component" value="Unassembled WGS sequence"/>
</dbReference>
<dbReference type="InterPro" id="IPR002549">
    <property type="entry name" value="AI-2E-like"/>
</dbReference>
<feature type="transmembrane region" description="Helical" evidence="6">
    <location>
        <begin position="277"/>
        <end position="294"/>
    </location>
</feature>
<feature type="transmembrane region" description="Helical" evidence="6">
    <location>
        <begin position="12"/>
        <end position="33"/>
    </location>
</feature>
<name>A0A423PEJ0_9GAMM</name>
<feature type="transmembrane region" description="Helical" evidence="6">
    <location>
        <begin position="215"/>
        <end position="237"/>
    </location>
</feature>
<evidence type="ECO:0000256" key="2">
    <source>
        <dbReference type="ARBA" id="ARBA00009773"/>
    </source>
</evidence>
<evidence type="ECO:0008006" key="9">
    <source>
        <dbReference type="Google" id="ProtNLM"/>
    </source>
</evidence>
<feature type="transmembrane region" description="Helical" evidence="6">
    <location>
        <begin position="68"/>
        <end position="91"/>
    </location>
</feature>
<evidence type="ECO:0000256" key="5">
    <source>
        <dbReference type="ARBA" id="ARBA00023136"/>
    </source>
</evidence>
<keyword evidence="5 6" id="KW-0472">Membrane</keyword>
<dbReference type="PANTHER" id="PTHR21716">
    <property type="entry name" value="TRANSMEMBRANE PROTEIN"/>
    <property type="match status" value="1"/>
</dbReference>
<evidence type="ECO:0000256" key="6">
    <source>
        <dbReference type="SAM" id="Phobius"/>
    </source>
</evidence>
<evidence type="ECO:0000313" key="8">
    <source>
        <dbReference type="Proteomes" id="UP000283993"/>
    </source>
</evidence>
<proteinExistence type="inferred from homology"/>
<accession>A0A423PEJ0</accession>
<feature type="transmembrane region" description="Helical" evidence="6">
    <location>
        <begin position="314"/>
        <end position="341"/>
    </location>
</feature>
<dbReference type="Pfam" id="PF01594">
    <property type="entry name" value="AI-2E_transport"/>
    <property type="match status" value="1"/>
</dbReference>
<evidence type="ECO:0000256" key="3">
    <source>
        <dbReference type="ARBA" id="ARBA00022692"/>
    </source>
</evidence>
<evidence type="ECO:0000313" key="7">
    <source>
        <dbReference type="EMBL" id="ROO24059.1"/>
    </source>
</evidence>